<accession>A0AA87ZTX1</accession>
<dbReference type="Proteomes" id="UP001187192">
    <property type="component" value="Unassembled WGS sequence"/>
</dbReference>
<gene>
    <name evidence="1" type="ORF">TIFTF001_009182</name>
</gene>
<name>A0AA87ZTX1_FICCA</name>
<comment type="caution">
    <text evidence="1">The sequence shown here is derived from an EMBL/GenBank/DDBJ whole genome shotgun (WGS) entry which is preliminary data.</text>
</comment>
<reference evidence="1" key="1">
    <citation type="submission" date="2023-07" db="EMBL/GenBank/DDBJ databases">
        <title>draft genome sequence of fig (Ficus carica).</title>
        <authorList>
            <person name="Takahashi T."/>
            <person name="Nishimura K."/>
        </authorList>
    </citation>
    <scope>NUCLEOTIDE SEQUENCE</scope>
</reference>
<sequence length="97" mass="10764">MDFTSFFELPSSPKKFQIKCSQFSWEVVRPARVASLDSDDGVPLRHRRRAAAARSLVPVATEETKEATKIFNGVSLGTFASFLKCPVFTCSNSLSNF</sequence>
<protein>
    <submittedName>
        <fullName evidence="1">Uncharacterized protein</fullName>
    </submittedName>
</protein>
<proteinExistence type="predicted"/>
<keyword evidence="2" id="KW-1185">Reference proteome</keyword>
<evidence type="ECO:0000313" key="1">
    <source>
        <dbReference type="EMBL" id="GMN39952.1"/>
    </source>
</evidence>
<dbReference type="EMBL" id="BTGU01000010">
    <property type="protein sequence ID" value="GMN39952.1"/>
    <property type="molecule type" value="Genomic_DNA"/>
</dbReference>
<evidence type="ECO:0000313" key="2">
    <source>
        <dbReference type="Proteomes" id="UP001187192"/>
    </source>
</evidence>
<dbReference type="AlphaFoldDB" id="A0AA87ZTX1"/>
<organism evidence="1 2">
    <name type="scientific">Ficus carica</name>
    <name type="common">Common fig</name>
    <dbReference type="NCBI Taxonomy" id="3494"/>
    <lineage>
        <taxon>Eukaryota</taxon>
        <taxon>Viridiplantae</taxon>
        <taxon>Streptophyta</taxon>
        <taxon>Embryophyta</taxon>
        <taxon>Tracheophyta</taxon>
        <taxon>Spermatophyta</taxon>
        <taxon>Magnoliopsida</taxon>
        <taxon>eudicotyledons</taxon>
        <taxon>Gunneridae</taxon>
        <taxon>Pentapetalae</taxon>
        <taxon>rosids</taxon>
        <taxon>fabids</taxon>
        <taxon>Rosales</taxon>
        <taxon>Moraceae</taxon>
        <taxon>Ficeae</taxon>
        <taxon>Ficus</taxon>
    </lineage>
</organism>